<evidence type="ECO:0000313" key="3">
    <source>
        <dbReference type="Proteomes" id="UP000823388"/>
    </source>
</evidence>
<feature type="region of interest" description="Disordered" evidence="1">
    <location>
        <begin position="454"/>
        <end position="473"/>
    </location>
</feature>
<evidence type="ECO:0000313" key="2">
    <source>
        <dbReference type="EMBL" id="KAG2534985.1"/>
    </source>
</evidence>
<dbReference type="InterPro" id="IPR024882">
    <property type="entry name" value="NUP58/p45/49"/>
</dbReference>
<dbReference type="PANTHER" id="PTHR13437:SF6">
    <property type="entry name" value="DUF632 DOMAIN-CONTAINING PROTEIN"/>
    <property type="match status" value="1"/>
</dbReference>
<proteinExistence type="predicted"/>
<name>A0A8T0MDN9_PANVG</name>
<dbReference type="AlphaFoldDB" id="A0A8T0MDN9"/>
<dbReference type="PANTHER" id="PTHR13437">
    <property type="entry name" value="NUCLEOPORIN P58/P45 NUCLEOPORIN-LIKE PROTEIN 1"/>
    <property type="match status" value="1"/>
</dbReference>
<comment type="caution">
    <text evidence="2">The sequence shown here is derived from an EMBL/GenBank/DDBJ whole genome shotgun (WGS) entry which is preliminary data.</text>
</comment>
<dbReference type="GO" id="GO:0017056">
    <property type="term" value="F:structural constituent of nuclear pore"/>
    <property type="evidence" value="ECO:0007669"/>
    <property type="project" value="InterPro"/>
</dbReference>
<keyword evidence="3" id="KW-1185">Reference proteome</keyword>
<dbReference type="Proteomes" id="UP000823388">
    <property type="component" value="Chromosome 9N"/>
</dbReference>
<organism evidence="2 3">
    <name type="scientific">Panicum virgatum</name>
    <name type="common">Blackwell switchgrass</name>
    <dbReference type="NCBI Taxonomy" id="38727"/>
    <lineage>
        <taxon>Eukaryota</taxon>
        <taxon>Viridiplantae</taxon>
        <taxon>Streptophyta</taxon>
        <taxon>Embryophyta</taxon>
        <taxon>Tracheophyta</taxon>
        <taxon>Spermatophyta</taxon>
        <taxon>Magnoliopsida</taxon>
        <taxon>Liliopsida</taxon>
        <taxon>Poales</taxon>
        <taxon>Poaceae</taxon>
        <taxon>PACMAD clade</taxon>
        <taxon>Panicoideae</taxon>
        <taxon>Panicodae</taxon>
        <taxon>Paniceae</taxon>
        <taxon>Panicinae</taxon>
        <taxon>Panicum</taxon>
        <taxon>Panicum sect. Hiantes</taxon>
    </lineage>
</organism>
<gene>
    <name evidence="2" type="ORF">PVAP13_9NG042200</name>
</gene>
<reference evidence="2" key="1">
    <citation type="submission" date="2020-05" db="EMBL/GenBank/DDBJ databases">
        <title>WGS assembly of Panicum virgatum.</title>
        <authorList>
            <person name="Lovell J.T."/>
            <person name="Jenkins J."/>
            <person name="Shu S."/>
            <person name="Juenger T.E."/>
            <person name="Schmutz J."/>
        </authorList>
    </citation>
    <scope>NUCLEOTIDE SEQUENCE</scope>
    <source>
        <strain evidence="2">AP13</strain>
    </source>
</reference>
<evidence type="ECO:0000256" key="1">
    <source>
        <dbReference type="SAM" id="MobiDB-lite"/>
    </source>
</evidence>
<dbReference type="EMBL" id="CM029054">
    <property type="protein sequence ID" value="KAG2534985.1"/>
    <property type="molecule type" value="Genomic_DNA"/>
</dbReference>
<feature type="region of interest" description="Disordered" evidence="1">
    <location>
        <begin position="391"/>
        <end position="415"/>
    </location>
</feature>
<dbReference type="GO" id="GO:0005643">
    <property type="term" value="C:nuclear pore"/>
    <property type="evidence" value="ECO:0007669"/>
    <property type="project" value="InterPro"/>
</dbReference>
<sequence>MPTPTAGAPVATSLPLAPPGLSQSQQLLEAGAAARMLEQRRHAELLGPFGEHRQRRQQALAAEAGLQQAWAAAAARPQPQVLMLYTVDGGAAGYDTKWEDLHPVSQGLLLQIEDSIREYRYDSERLVECSHLDHLSPFNFEFDAGQISQEAASISTIMNREKISIESLMTVIKEILWNTDYAIHSYVKLRPRFVHLSAGIANHSGSSDAQTDFSQLLTMAPSFHCYSSATRRPSPFVQHTVARFEDQLGECCKWILDLEQLVQMKNGKTFAESLESLSKVVSNIHDYLMHVASKVEHIHQSAETMKTQYLKDRRCRGDLSNPFHKANRREEAKQQATAGIIHPMLHLSPLGQPTTLVAVPMISSQLQQTLFPIVATSPNPALPLPSVLPSFSTQTSPAPLTNPFSSPGSVLQSTPFGSLSSPELGSMLVSSSFRTGIPSSATLPFSIPYEGGMTASGINRVPSGGRKPPRRNR</sequence>
<protein>
    <submittedName>
        <fullName evidence="2">Uncharacterized protein</fullName>
    </submittedName>
</protein>
<dbReference type="Gene3D" id="6.10.140.1350">
    <property type="match status" value="1"/>
</dbReference>
<dbReference type="GO" id="GO:0008139">
    <property type="term" value="F:nuclear localization sequence binding"/>
    <property type="evidence" value="ECO:0007669"/>
    <property type="project" value="InterPro"/>
</dbReference>
<accession>A0A8T0MDN9</accession>